<name>A0A1H8PTH1_9GAMM</name>
<dbReference type="EMBL" id="FOEG01000001">
    <property type="protein sequence ID" value="SEO45322.1"/>
    <property type="molecule type" value="Genomic_DNA"/>
</dbReference>
<dbReference type="SUPFAM" id="SSF52402">
    <property type="entry name" value="Adenine nucleotide alpha hydrolases-like"/>
    <property type="match status" value="1"/>
</dbReference>
<dbReference type="AlphaFoldDB" id="A0A1H8PTH1"/>
<evidence type="ECO:0000313" key="4">
    <source>
        <dbReference type="Proteomes" id="UP000199657"/>
    </source>
</evidence>
<sequence length="160" mass="16559">MINRILVAIDGSEHADKAVAMAAALAHRFDADLAIVHALLRGHIPPAIAELSSEPIPSVPPMTMGGASVDYQVPVAALEEIAGKLLEQAKATATAAGVKNVETSYHEGDPARVLLEAAKAHNADMIVMGSRGLGNLSGLLLGSVSHKVQQLFDGSVLTVK</sequence>
<organism evidence="3 4">
    <name type="scientific">Aquisalimonas asiatica</name>
    <dbReference type="NCBI Taxonomy" id="406100"/>
    <lineage>
        <taxon>Bacteria</taxon>
        <taxon>Pseudomonadati</taxon>
        <taxon>Pseudomonadota</taxon>
        <taxon>Gammaproteobacteria</taxon>
        <taxon>Chromatiales</taxon>
        <taxon>Ectothiorhodospiraceae</taxon>
        <taxon>Aquisalimonas</taxon>
    </lineage>
</organism>
<gene>
    <name evidence="3" type="ORF">SAMN04488052_101153</name>
</gene>
<protein>
    <submittedName>
        <fullName evidence="3">Nucleotide-binding universal stress protein, UspA family</fullName>
    </submittedName>
</protein>
<dbReference type="PRINTS" id="PR01438">
    <property type="entry name" value="UNVRSLSTRESS"/>
</dbReference>
<dbReference type="CDD" id="cd00293">
    <property type="entry name" value="USP-like"/>
    <property type="match status" value="1"/>
</dbReference>
<evidence type="ECO:0000256" key="1">
    <source>
        <dbReference type="ARBA" id="ARBA00008791"/>
    </source>
</evidence>
<dbReference type="Gene3D" id="3.40.50.620">
    <property type="entry name" value="HUPs"/>
    <property type="match status" value="1"/>
</dbReference>
<feature type="domain" description="UspA" evidence="2">
    <location>
        <begin position="1"/>
        <end position="160"/>
    </location>
</feature>
<dbReference type="InterPro" id="IPR006015">
    <property type="entry name" value="Universal_stress_UspA"/>
</dbReference>
<dbReference type="STRING" id="406100.SAMN04488052_101153"/>
<reference evidence="3 4" key="1">
    <citation type="submission" date="2016-10" db="EMBL/GenBank/DDBJ databases">
        <authorList>
            <person name="de Groot N.N."/>
        </authorList>
    </citation>
    <scope>NUCLEOTIDE SEQUENCE [LARGE SCALE GENOMIC DNA]</scope>
    <source>
        <strain evidence="3 4">CGMCC 1.6291</strain>
    </source>
</reference>
<dbReference type="PANTHER" id="PTHR46268">
    <property type="entry name" value="STRESS RESPONSE PROTEIN NHAX"/>
    <property type="match status" value="1"/>
</dbReference>
<dbReference type="InterPro" id="IPR006016">
    <property type="entry name" value="UspA"/>
</dbReference>
<dbReference type="RefSeq" id="WP_091639075.1">
    <property type="nucleotide sequence ID" value="NZ_FOEG01000001.1"/>
</dbReference>
<proteinExistence type="inferred from homology"/>
<dbReference type="Proteomes" id="UP000199657">
    <property type="component" value="Unassembled WGS sequence"/>
</dbReference>
<evidence type="ECO:0000259" key="2">
    <source>
        <dbReference type="Pfam" id="PF00582"/>
    </source>
</evidence>
<dbReference type="PANTHER" id="PTHR46268:SF6">
    <property type="entry name" value="UNIVERSAL STRESS PROTEIN UP12"/>
    <property type="match status" value="1"/>
</dbReference>
<comment type="similarity">
    <text evidence="1">Belongs to the universal stress protein A family.</text>
</comment>
<accession>A0A1H8PTH1</accession>
<dbReference type="Pfam" id="PF00582">
    <property type="entry name" value="Usp"/>
    <property type="match status" value="1"/>
</dbReference>
<dbReference type="InterPro" id="IPR014729">
    <property type="entry name" value="Rossmann-like_a/b/a_fold"/>
</dbReference>
<keyword evidence="4" id="KW-1185">Reference proteome</keyword>
<dbReference type="OrthoDB" id="5795499at2"/>
<evidence type="ECO:0000313" key="3">
    <source>
        <dbReference type="EMBL" id="SEO45322.1"/>
    </source>
</evidence>